<dbReference type="EMBL" id="KF900451">
    <property type="protein sequence ID" value="AIE95406.1"/>
    <property type="molecule type" value="Genomic_DNA"/>
</dbReference>
<dbReference type="PROSITE" id="PS51195">
    <property type="entry name" value="Q_MOTIF"/>
    <property type="match status" value="1"/>
</dbReference>
<keyword evidence="4" id="KW-0067">ATP-binding</keyword>
<evidence type="ECO:0000256" key="6">
    <source>
        <dbReference type="SAM" id="MobiDB-lite"/>
    </source>
</evidence>
<evidence type="ECO:0000256" key="1">
    <source>
        <dbReference type="ARBA" id="ARBA00022741"/>
    </source>
</evidence>
<dbReference type="Gene3D" id="3.40.50.300">
    <property type="entry name" value="P-loop containing nucleotide triphosphate hydrolases"/>
    <property type="match status" value="2"/>
</dbReference>
<name>A0A075G0W5_9EURY</name>
<feature type="compositionally biased region" description="Polar residues" evidence="6">
    <location>
        <begin position="591"/>
        <end position="615"/>
    </location>
</feature>
<dbReference type="GO" id="GO:0003724">
    <property type="term" value="F:RNA helicase activity"/>
    <property type="evidence" value="ECO:0007669"/>
    <property type="project" value="InterPro"/>
</dbReference>
<feature type="domain" description="DEAD-box RNA helicase Q" evidence="9">
    <location>
        <begin position="1"/>
        <end position="29"/>
    </location>
</feature>
<dbReference type="GO" id="GO:0005524">
    <property type="term" value="F:ATP binding"/>
    <property type="evidence" value="ECO:0007669"/>
    <property type="project" value="UniProtKB-KW"/>
</dbReference>
<dbReference type="InterPro" id="IPR014001">
    <property type="entry name" value="Helicase_ATP-bd"/>
</dbReference>
<sequence length="615" mass="67666">MSFSELGIVPPIVNVLKEQGITEPFEVQAEAIPDMLEGKDICCRAPTGSGKTLAFGLPLILNCKPAHPHYPTALIVTPTRELAEQICQVLKPLARQVKLGVMSIYGGVSYGKQRSGLQKGVDIVVATPGRLIDLMENETIKLDDVGAVVLDEADRMADMGFIDPVCHILDNCAKDRQTILFSATLDDDVAKLVKKYQNQPVKVNVGPKEVSMESMKHFFWLMPSGRKSQLTSNIVRKGGRSMIFCRTRRGVDRVGKELRKADLKVATIHGGLSQNQRDKAMQRFIYGECVGLVATDVAARGIDVEGVQCVIHYDPPENGKTYKHRSGRTARAGAHGAVISLVQKPQKGEFHKIQKQAGIKVKITSPEFGELPEKVKYKAPPRPKRAVSPLSNSGRQRNRGRSRRRKKTSKPEERSPLNSVVQSVERASFFRKNNNRNKFGGKNRKSGNRGKKSFPKEGDRPQRRKKPTYGGKGLTTNQDGSAKRYEGKSKPDNDQGNSEKRPYRGGGNNNGKRPYRGGGNNSGKRPYRGGRNNNGKRPYRGGGNNNGKRPYRGGGNNSGKRPYRGGGNNSGKRPYRGGGKPAYKGGGGRDNQGNTSTKFKNKSTRNSNRKPSPQR</sequence>
<evidence type="ECO:0000256" key="5">
    <source>
        <dbReference type="PROSITE-ProRule" id="PRU00552"/>
    </source>
</evidence>
<dbReference type="SMART" id="SM00490">
    <property type="entry name" value="HELICc"/>
    <property type="match status" value="1"/>
</dbReference>
<protein>
    <submittedName>
        <fullName evidence="10">Superfamily II DNA/RNA helicase</fullName>
    </submittedName>
</protein>
<dbReference type="InterPro" id="IPR050079">
    <property type="entry name" value="DEAD_box_RNA_helicase"/>
</dbReference>
<dbReference type="GO" id="GO:0016787">
    <property type="term" value="F:hydrolase activity"/>
    <property type="evidence" value="ECO:0007669"/>
    <property type="project" value="UniProtKB-KW"/>
</dbReference>
<dbReference type="PROSITE" id="PS51194">
    <property type="entry name" value="HELICASE_CTER"/>
    <property type="match status" value="1"/>
</dbReference>
<dbReference type="SUPFAM" id="SSF52540">
    <property type="entry name" value="P-loop containing nucleoside triphosphate hydrolases"/>
    <property type="match status" value="1"/>
</dbReference>
<keyword evidence="1" id="KW-0547">Nucleotide-binding</keyword>
<evidence type="ECO:0000256" key="4">
    <source>
        <dbReference type="ARBA" id="ARBA00022840"/>
    </source>
</evidence>
<feature type="compositionally biased region" description="Basic and acidic residues" evidence="6">
    <location>
        <begin position="481"/>
        <end position="502"/>
    </location>
</feature>
<dbReference type="PANTHER" id="PTHR47959:SF13">
    <property type="entry name" value="ATP-DEPENDENT RNA HELICASE RHLE"/>
    <property type="match status" value="1"/>
</dbReference>
<feature type="domain" description="Helicase ATP-binding" evidence="7">
    <location>
        <begin position="32"/>
        <end position="203"/>
    </location>
</feature>
<evidence type="ECO:0000313" key="10">
    <source>
        <dbReference type="EMBL" id="AIE95406.1"/>
    </source>
</evidence>
<feature type="short sequence motif" description="Q motif" evidence="5">
    <location>
        <begin position="1"/>
        <end position="29"/>
    </location>
</feature>
<dbReference type="SMART" id="SM00487">
    <property type="entry name" value="DEXDc"/>
    <property type="match status" value="1"/>
</dbReference>
<evidence type="ECO:0000259" key="7">
    <source>
        <dbReference type="PROSITE" id="PS51192"/>
    </source>
</evidence>
<proteinExistence type="predicted"/>
<evidence type="ECO:0000256" key="3">
    <source>
        <dbReference type="ARBA" id="ARBA00022806"/>
    </source>
</evidence>
<dbReference type="Pfam" id="PF00271">
    <property type="entry name" value="Helicase_C"/>
    <property type="match status" value="1"/>
</dbReference>
<dbReference type="InterPro" id="IPR044742">
    <property type="entry name" value="DEAD/DEAH_RhlB"/>
</dbReference>
<dbReference type="PROSITE" id="PS51192">
    <property type="entry name" value="HELICASE_ATP_BIND_1"/>
    <property type="match status" value="1"/>
</dbReference>
<dbReference type="GO" id="GO:0003676">
    <property type="term" value="F:nucleic acid binding"/>
    <property type="evidence" value="ECO:0007669"/>
    <property type="project" value="InterPro"/>
</dbReference>
<dbReference type="InterPro" id="IPR011545">
    <property type="entry name" value="DEAD/DEAH_box_helicase_dom"/>
</dbReference>
<feature type="compositionally biased region" description="Basic residues" evidence="6">
    <location>
        <begin position="396"/>
        <end position="408"/>
    </location>
</feature>
<dbReference type="Pfam" id="PF00270">
    <property type="entry name" value="DEAD"/>
    <property type="match status" value="1"/>
</dbReference>
<evidence type="ECO:0000259" key="9">
    <source>
        <dbReference type="PROSITE" id="PS51195"/>
    </source>
</evidence>
<accession>A0A075G0W5</accession>
<keyword evidence="3 10" id="KW-0347">Helicase</keyword>
<dbReference type="GO" id="GO:0005829">
    <property type="term" value="C:cytosol"/>
    <property type="evidence" value="ECO:0007669"/>
    <property type="project" value="TreeGrafter"/>
</dbReference>
<dbReference type="InterPro" id="IPR027417">
    <property type="entry name" value="P-loop_NTPase"/>
</dbReference>
<organism evidence="10">
    <name type="scientific">uncultured marine group II/III euryarchaeote AD1000_65_H04</name>
    <dbReference type="NCBI Taxonomy" id="1457796"/>
    <lineage>
        <taxon>Archaea</taxon>
        <taxon>Methanobacteriati</taxon>
        <taxon>Methanobacteriota</taxon>
        <taxon>environmental samples</taxon>
    </lineage>
</organism>
<dbReference type="InterPro" id="IPR014014">
    <property type="entry name" value="RNA_helicase_DEAD_Q_motif"/>
</dbReference>
<feature type="region of interest" description="Disordered" evidence="6">
    <location>
        <begin position="372"/>
        <end position="615"/>
    </location>
</feature>
<dbReference type="CDD" id="cd18787">
    <property type="entry name" value="SF2_C_DEAD"/>
    <property type="match status" value="1"/>
</dbReference>
<dbReference type="InterPro" id="IPR001650">
    <property type="entry name" value="Helicase_C-like"/>
</dbReference>
<reference evidence="10" key="1">
    <citation type="journal article" date="2014" name="Genome Biol. Evol.">
        <title>Pangenome evidence for extensive interdomain horizontal transfer affecting lineage core and shell genes in uncultured planktonic thaumarchaeota and euryarchaeota.</title>
        <authorList>
            <person name="Deschamps P."/>
            <person name="Zivanovic Y."/>
            <person name="Moreira D."/>
            <person name="Rodriguez-Valera F."/>
            <person name="Lopez-Garcia P."/>
        </authorList>
    </citation>
    <scope>NUCLEOTIDE SEQUENCE</scope>
</reference>
<evidence type="ECO:0000259" key="8">
    <source>
        <dbReference type="PROSITE" id="PS51194"/>
    </source>
</evidence>
<dbReference type="GO" id="GO:0140097">
    <property type="term" value="F:catalytic activity, acting on DNA"/>
    <property type="evidence" value="ECO:0007669"/>
    <property type="project" value="UniProtKB-ARBA"/>
</dbReference>
<dbReference type="CDD" id="cd00268">
    <property type="entry name" value="DEADc"/>
    <property type="match status" value="1"/>
</dbReference>
<dbReference type="PANTHER" id="PTHR47959">
    <property type="entry name" value="ATP-DEPENDENT RNA HELICASE RHLE-RELATED"/>
    <property type="match status" value="1"/>
</dbReference>
<evidence type="ECO:0000256" key="2">
    <source>
        <dbReference type="ARBA" id="ARBA00022801"/>
    </source>
</evidence>
<keyword evidence="2" id="KW-0378">Hydrolase</keyword>
<feature type="domain" description="Helicase C-terminal" evidence="8">
    <location>
        <begin position="229"/>
        <end position="379"/>
    </location>
</feature>
<feature type="compositionally biased region" description="Gly residues" evidence="6">
    <location>
        <begin position="576"/>
        <end position="590"/>
    </location>
</feature>
<feature type="compositionally biased region" description="Basic residues" evidence="6">
    <location>
        <begin position="433"/>
        <end position="453"/>
    </location>
</feature>
<dbReference type="AlphaFoldDB" id="A0A075G0W5"/>